<organism evidence="3 4">
    <name type="scientific">Mycolicibacter nonchromogenicus</name>
    <name type="common">Mycobacterium nonchromogenicum</name>
    <dbReference type="NCBI Taxonomy" id="1782"/>
    <lineage>
        <taxon>Bacteria</taxon>
        <taxon>Bacillati</taxon>
        <taxon>Actinomycetota</taxon>
        <taxon>Actinomycetes</taxon>
        <taxon>Mycobacteriales</taxon>
        <taxon>Mycobacteriaceae</taxon>
        <taxon>Mycolicibacter</taxon>
    </lineage>
</organism>
<dbReference type="InterPro" id="IPR043641">
    <property type="entry name" value="PPE-PPW_C"/>
</dbReference>
<dbReference type="EMBL" id="LQPI01000001">
    <property type="protein sequence ID" value="ORW26337.1"/>
    <property type="molecule type" value="Genomic_DNA"/>
</dbReference>
<feature type="region of interest" description="Disordered" evidence="1">
    <location>
        <begin position="9"/>
        <end position="54"/>
    </location>
</feature>
<sequence>MPAYMYLVGGLDMGARRGSGTSSRKKAAPKPDSAAAPAEEPAQQATQHRRRRRAKVGMLGRGHEYMDLEPEPVSVVASSRGVGAHGVAGGARQVPSARPGGLTALADDGFGSGAVSPMMPNTWPTEPD</sequence>
<evidence type="ECO:0000313" key="4">
    <source>
        <dbReference type="Proteomes" id="UP000193108"/>
    </source>
</evidence>
<dbReference type="Proteomes" id="UP000193108">
    <property type="component" value="Unassembled WGS sequence"/>
</dbReference>
<dbReference type="AlphaFoldDB" id="A0A1X1ZSK9"/>
<feature type="domain" description="PPE-PPW subfamily C-terminal" evidence="2">
    <location>
        <begin position="76"/>
        <end position="123"/>
    </location>
</feature>
<name>A0A1X1ZSK9_MYCNO</name>
<proteinExistence type="predicted"/>
<keyword evidence="4" id="KW-1185">Reference proteome</keyword>
<evidence type="ECO:0000256" key="1">
    <source>
        <dbReference type="SAM" id="MobiDB-lite"/>
    </source>
</evidence>
<feature type="region of interest" description="Disordered" evidence="1">
    <location>
        <begin position="83"/>
        <end position="128"/>
    </location>
</feature>
<dbReference type="Pfam" id="PF18878">
    <property type="entry name" value="PPE-PPW"/>
    <property type="match status" value="1"/>
</dbReference>
<protein>
    <recommendedName>
        <fullName evidence="2">PPE-PPW subfamily C-terminal domain-containing protein</fullName>
    </recommendedName>
</protein>
<evidence type="ECO:0000313" key="3">
    <source>
        <dbReference type="EMBL" id="ORW26337.1"/>
    </source>
</evidence>
<reference evidence="3 4" key="1">
    <citation type="submission" date="2016-01" db="EMBL/GenBank/DDBJ databases">
        <title>The new phylogeny of the genus Mycobacterium.</title>
        <authorList>
            <person name="Tarcisio F."/>
            <person name="Conor M."/>
            <person name="Antonella G."/>
            <person name="Elisabetta G."/>
            <person name="Giulia F.S."/>
            <person name="Sara T."/>
            <person name="Anna F."/>
            <person name="Clotilde B."/>
            <person name="Roberto B."/>
            <person name="Veronica D.S."/>
            <person name="Fabio R."/>
            <person name="Monica P."/>
            <person name="Olivier J."/>
            <person name="Enrico T."/>
            <person name="Nicola S."/>
        </authorList>
    </citation>
    <scope>NUCLEOTIDE SEQUENCE [LARGE SCALE GENOMIC DNA]</scope>
    <source>
        <strain evidence="3 4">DSM 44164</strain>
    </source>
</reference>
<accession>A0A1X1ZSK9</accession>
<evidence type="ECO:0000259" key="2">
    <source>
        <dbReference type="Pfam" id="PF18878"/>
    </source>
</evidence>
<feature type="compositionally biased region" description="Low complexity" evidence="1">
    <location>
        <begin position="30"/>
        <end position="45"/>
    </location>
</feature>
<gene>
    <name evidence="3" type="ORF">AWC18_00005</name>
</gene>
<comment type="caution">
    <text evidence="3">The sequence shown here is derived from an EMBL/GenBank/DDBJ whole genome shotgun (WGS) entry which is preliminary data.</text>
</comment>